<comment type="caution">
    <text evidence="9">The sequence shown here is derived from an EMBL/GenBank/DDBJ whole genome shotgun (WGS) entry which is preliminary data.</text>
</comment>
<keyword evidence="5 7" id="KW-1133">Transmembrane helix</keyword>
<gene>
    <name evidence="9" type="ORF">CUN51_07630</name>
</gene>
<dbReference type="InterPro" id="IPR003416">
    <property type="entry name" value="MgtC/SapB/SrpB/YhiD_fam"/>
</dbReference>
<evidence type="ECO:0000313" key="9">
    <source>
        <dbReference type="EMBL" id="PJF30514.1"/>
    </source>
</evidence>
<dbReference type="GO" id="GO:0005886">
    <property type="term" value="C:plasma membrane"/>
    <property type="evidence" value="ECO:0007669"/>
    <property type="project" value="UniProtKB-SubCell"/>
</dbReference>
<dbReference type="PANTHER" id="PTHR33778">
    <property type="entry name" value="PROTEIN MGTC"/>
    <property type="match status" value="1"/>
</dbReference>
<proteinExistence type="inferred from homology"/>
<dbReference type="InterPro" id="IPR049177">
    <property type="entry name" value="MgtC_SapB_SrpB_YhiD_N"/>
</dbReference>
<feature type="transmembrane region" description="Helical" evidence="7">
    <location>
        <begin position="24"/>
        <end position="51"/>
    </location>
</feature>
<keyword evidence="4 7" id="KW-0812">Transmembrane</keyword>
<comment type="similarity">
    <text evidence="2">Belongs to the MgtC/SapB family.</text>
</comment>
<evidence type="ECO:0000259" key="8">
    <source>
        <dbReference type="Pfam" id="PF02308"/>
    </source>
</evidence>
<organism evidence="9 10">
    <name type="scientific">Candidatus Thermofonsia Clade 1 bacterium</name>
    <dbReference type="NCBI Taxonomy" id="2364210"/>
    <lineage>
        <taxon>Bacteria</taxon>
        <taxon>Bacillati</taxon>
        <taxon>Chloroflexota</taxon>
        <taxon>Candidatus Thermofontia</taxon>
        <taxon>Candidatus Thermofonsia Clade 1</taxon>
    </lineage>
</organism>
<name>A0A2M8NZ04_9CHLR</name>
<evidence type="ECO:0000256" key="6">
    <source>
        <dbReference type="ARBA" id="ARBA00023136"/>
    </source>
</evidence>
<accession>A0A2M8NZ04</accession>
<comment type="subcellular location">
    <subcellularLocation>
        <location evidence="1">Cell membrane</location>
        <topology evidence="1">Multi-pass membrane protein</topology>
    </subcellularLocation>
</comment>
<feature type="transmembrane region" description="Helical" evidence="7">
    <location>
        <begin position="63"/>
        <end position="83"/>
    </location>
</feature>
<evidence type="ECO:0000256" key="3">
    <source>
        <dbReference type="ARBA" id="ARBA00022475"/>
    </source>
</evidence>
<feature type="domain" description="MgtC/SapB/SrpB/YhiD N-terminal" evidence="8">
    <location>
        <begin position="40"/>
        <end position="164"/>
    </location>
</feature>
<feature type="transmembrane region" description="Helical" evidence="7">
    <location>
        <begin position="95"/>
        <end position="112"/>
    </location>
</feature>
<dbReference type="Proteomes" id="UP000228921">
    <property type="component" value="Unassembled WGS sequence"/>
</dbReference>
<evidence type="ECO:0000256" key="5">
    <source>
        <dbReference type="ARBA" id="ARBA00022989"/>
    </source>
</evidence>
<sequence>MDFERFLQALWAELKPLLDQLGQALAPIFGTFDGVLFGRLLLVLVLCGLIGLERSRHERASGFRPHILVGLGACLMTMAGAYAFPQVVGRDPMRVASYVVSGIGFLGAGAILRHGATVRGLTTAASIWGAAGIGIATGVGMGWLATATMLLILLTLTLLERIETRLNQRSATNTLSLYLANDSRAVGKALDALTRLGVPIRRAIMQPASGETAALLVELNHPLPLTDAPRLIEQLLTVKSIMRVDVTNLHFKSVYEYDPSLVPEPSGTPALQARLDDLNREAAEREDER</sequence>
<reference evidence="9 10" key="1">
    <citation type="submission" date="2017-11" db="EMBL/GenBank/DDBJ databases">
        <title>Evolution of Phototrophy in the Chloroflexi Phylum Driven by Horizontal Gene Transfer.</title>
        <authorList>
            <person name="Ward L.M."/>
            <person name="Hemp J."/>
            <person name="Shih P.M."/>
            <person name="Mcglynn S.E."/>
            <person name="Fischer W."/>
        </authorList>
    </citation>
    <scope>NUCLEOTIDE SEQUENCE [LARGE SCALE GENOMIC DNA]</scope>
    <source>
        <strain evidence="9">CP2_2F</strain>
    </source>
</reference>
<evidence type="ECO:0000256" key="4">
    <source>
        <dbReference type="ARBA" id="ARBA00022692"/>
    </source>
</evidence>
<dbReference type="PRINTS" id="PR01837">
    <property type="entry name" value="MGTCSAPBPROT"/>
</dbReference>
<protein>
    <submittedName>
        <fullName evidence="9">Magnesium transporter MgtC</fullName>
    </submittedName>
</protein>
<evidence type="ECO:0000256" key="2">
    <source>
        <dbReference type="ARBA" id="ARBA00009298"/>
    </source>
</evidence>
<dbReference type="PANTHER" id="PTHR33778:SF1">
    <property type="entry name" value="MAGNESIUM TRANSPORTER YHID-RELATED"/>
    <property type="match status" value="1"/>
</dbReference>
<dbReference type="Pfam" id="PF02308">
    <property type="entry name" value="MgtC"/>
    <property type="match status" value="1"/>
</dbReference>
<keyword evidence="3" id="KW-1003">Cell membrane</keyword>
<evidence type="ECO:0000256" key="1">
    <source>
        <dbReference type="ARBA" id="ARBA00004651"/>
    </source>
</evidence>
<evidence type="ECO:0000313" key="10">
    <source>
        <dbReference type="Proteomes" id="UP000228921"/>
    </source>
</evidence>
<feature type="transmembrane region" description="Helical" evidence="7">
    <location>
        <begin position="119"/>
        <end position="136"/>
    </location>
</feature>
<dbReference type="EMBL" id="PGTK01000009">
    <property type="protein sequence ID" value="PJF30514.1"/>
    <property type="molecule type" value="Genomic_DNA"/>
</dbReference>
<keyword evidence="6 7" id="KW-0472">Membrane</keyword>
<dbReference type="AlphaFoldDB" id="A0A2M8NZ04"/>
<evidence type="ECO:0000256" key="7">
    <source>
        <dbReference type="SAM" id="Phobius"/>
    </source>
</evidence>